<dbReference type="InterPro" id="IPR044855">
    <property type="entry name" value="CoA-Trfase_III_dom3_sf"/>
</dbReference>
<evidence type="ECO:0000313" key="3">
    <source>
        <dbReference type="Proteomes" id="UP000272140"/>
    </source>
</evidence>
<dbReference type="InterPro" id="IPR003673">
    <property type="entry name" value="CoA-Trfase_fam_III"/>
</dbReference>
<dbReference type="GO" id="GO:0008410">
    <property type="term" value="F:CoA-transferase activity"/>
    <property type="evidence" value="ECO:0007669"/>
    <property type="project" value="TreeGrafter"/>
</dbReference>
<dbReference type="Gene3D" id="3.30.1540.10">
    <property type="entry name" value="formyl-coa transferase, domain 3"/>
    <property type="match status" value="1"/>
</dbReference>
<keyword evidence="1 2" id="KW-0808">Transferase</keyword>
<evidence type="ECO:0000313" key="2">
    <source>
        <dbReference type="EMBL" id="RSC12775.1"/>
    </source>
</evidence>
<gene>
    <name evidence="2" type="ORF">EGT41_05105</name>
</gene>
<comment type="caution">
    <text evidence="2">The sequence shown here is derived from an EMBL/GenBank/DDBJ whole genome shotgun (WGS) entry which is preliminary data.</text>
</comment>
<dbReference type="RefSeq" id="WP_054927635.1">
    <property type="nucleotide sequence ID" value="NZ_CP019668.1"/>
</dbReference>
<dbReference type="SUPFAM" id="SSF89796">
    <property type="entry name" value="CoA-transferase family III (CaiB/BaiF)"/>
    <property type="match status" value="1"/>
</dbReference>
<dbReference type="Pfam" id="PF02515">
    <property type="entry name" value="CoA_transf_3"/>
    <property type="match status" value="1"/>
</dbReference>
<proteinExistence type="predicted"/>
<dbReference type="AlphaFoldDB" id="A0A427NZ94"/>
<reference evidence="3" key="1">
    <citation type="submission" date="2018-11" db="EMBL/GenBank/DDBJ databases">
        <title>FDA dAtabase for Regulatory Grade micrObial Sequences (FDA-ARGOS): Supporting development and validation of Infectious Disease Dx tests.</title>
        <authorList>
            <person name="Goldberg B."/>
            <person name="Campos J."/>
            <person name="Tallon L."/>
            <person name="Sadzewicz L."/>
            <person name="Zhao X."/>
            <person name="Vavikolanu K."/>
            <person name="Mehta A."/>
            <person name="Aluvathingal J."/>
            <person name="Nadendla S."/>
            <person name="Geyer C."/>
            <person name="Nandy P."/>
            <person name="Yan Y."/>
            <person name="Sichtig H."/>
        </authorList>
    </citation>
    <scope>NUCLEOTIDE SEQUENCE [LARGE SCALE GENOMIC DNA]</scope>
    <source>
        <strain evidence="3">FDAARGOS_544</strain>
    </source>
</reference>
<dbReference type="InterPro" id="IPR023606">
    <property type="entry name" value="CoA-Trfase_III_dom_1_sf"/>
</dbReference>
<dbReference type="InterPro" id="IPR050483">
    <property type="entry name" value="CoA-transferase_III_domain"/>
</dbReference>
<sequence length="406" mass="43695">MGALSHIRVLDLTRVLAGPWCAQTLADFGADVIKVERPGAGDDTRHWGPPYLKDADGADTAEAAYYLAANRNKRSVTIDIATPEGQQIVRELAAQSDVVLENYKVGQLRKYGLDYEALRAVKPDLVYCSVTGFGQTGPYAHRAGYDFIVQGIGGFMSITGERDGEPGGGPQKAGVAIADLATGLYSTIAVLAALAHRDRTGEGQYIDMALLDVQVALLANMNTNFLASGKPPVRWGNAHPNIVPYQTFQTRDGWIIVAVGNDGQFRKFVEAGGRPELADDERFATNPSRVRHRDTLVPILAEMVKARGKADWIGALEAAGVPCGPINDLDEVFDNEQVVARGMQVSLPHPCGADVKLVRNPIRMSATPPDARTAPPLLGAQTEDVLRDMLGYDDVRIAALKAKQAI</sequence>
<protein>
    <submittedName>
        <fullName evidence="2">CoA transferase</fullName>
    </submittedName>
</protein>
<dbReference type="Gene3D" id="3.40.50.10540">
    <property type="entry name" value="Crotonobetainyl-coa:carnitine coa-transferase, domain 1"/>
    <property type="match status" value="1"/>
</dbReference>
<dbReference type="EMBL" id="RKIO01000002">
    <property type="protein sequence ID" value="RSC12775.1"/>
    <property type="molecule type" value="Genomic_DNA"/>
</dbReference>
<accession>A0A427NZ94</accession>
<dbReference type="Proteomes" id="UP000272140">
    <property type="component" value="Unassembled WGS sequence"/>
</dbReference>
<evidence type="ECO:0000256" key="1">
    <source>
        <dbReference type="ARBA" id="ARBA00022679"/>
    </source>
</evidence>
<dbReference type="PANTHER" id="PTHR48207:SF3">
    <property type="entry name" value="SUCCINATE--HYDROXYMETHYLGLUTARATE COA-TRANSFERASE"/>
    <property type="match status" value="1"/>
</dbReference>
<dbReference type="PANTHER" id="PTHR48207">
    <property type="entry name" value="SUCCINATE--HYDROXYMETHYLGLUTARATE COA-TRANSFERASE"/>
    <property type="match status" value="1"/>
</dbReference>
<name>A0A427NZ94_9BURK</name>
<organism evidence="2 3">
    <name type="scientific">Burkholderia cenocepacia</name>
    <dbReference type="NCBI Taxonomy" id="95486"/>
    <lineage>
        <taxon>Bacteria</taxon>
        <taxon>Pseudomonadati</taxon>
        <taxon>Pseudomonadota</taxon>
        <taxon>Betaproteobacteria</taxon>
        <taxon>Burkholderiales</taxon>
        <taxon>Burkholderiaceae</taxon>
        <taxon>Burkholderia</taxon>
        <taxon>Burkholderia cepacia complex</taxon>
    </lineage>
</organism>